<dbReference type="Pfam" id="PF08874">
    <property type="entry name" value="DUF1835"/>
    <property type="match status" value="1"/>
</dbReference>
<feature type="domain" description="DUF1835" evidence="1">
    <location>
        <begin position="10"/>
        <end position="108"/>
    </location>
</feature>
<dbReference type="OrthoDB" id="127805at2"/>
<organism evidence="2 3">
    <name type="scientific">Arcicella aurantiaca</name>
    <dbReference type="NCBI Taxonomy" id="591202"/>
    <lineage>
        <taxon>Bacteria</taxon>
        <taxon>Pseudomonadati</taxon>
        <taxon>Bacteroidota</taxon>
        <taxon>Cytophagia</taxon>
        <taxon>Cytophagales</taxon>
        <taxon>Flectobacillaceae</taxon>
        <taxon>Arcicella</taxon>
    </lineage>
</organism>
<protein>
    <submittedName>
        <fullName evidence="2">Uncharacterized protein DUF1835</fullName>
    </submittedName>
</protein>
<evidence type="ECO:0000259" key="1">
    <source>
        <dbReference type="Pfam" id="PF08874"/>
    </source>
</evidence>
<evidence type="ECO:0000313" key="3">
    <source>
        <dbReference type="Proteomes" id="UP000245489"/>
    </source>
</evidence>
<dbReference type="RefSeq" id="WP_109744489.1">
    <property type="nucleotide sequence ID" value="NZ_QGGO01000025.1"/>
</dbReference>
<dbReference type="EMBL" id="QGGO01000025">
    <property type="protein sequence ID" value="PWK20275.1"/>
    <property type="molecule type" value="Genomic_DNA"/>
</dbReference>
<dbReference type="AlphaFoldDB" id="A0A316DQN6"/>
<sequence length="253" mass="29913">MRKFHILNGDCLLEQIKTTSIDDSFIICRECLINGEVKAQDLRDFWEIRASHIADTYHVSKDEYFTKTVSQFNQILNLPEGSEVCLWFENDLFCQVNMWFCLSLLTHRSDLKIFRIFPIVDNQKDIWKGFAMVDSLSLEQSYTGKTIFQKHDIELGVNLWKAYQENDFRELKELSKIDSTCFQYLEEIIQAHIERFPSGNALSRPERVIQEIMKNDTTDFYSVFTLFSEREGVYGFGDLQLKPIYDRFMKLKD</sequence>
<evidence type="ECO:0000313" key="2">
    <source>
        <dbReference type="EMBL" id="PWK20275.1"/>
    </source>
</evidence>
<dbReference type="Proteomes" id="UP000245489">
    <property type="component" value="Unassembled WGS sequence"/>
</dbReference>
<keyword evidence="3" id="KW-1185">Reference proteome</keyword>
<accession>A0A316DQN6</accession>
<dbReference type="InterPro" id="IPR014973">
    <property type="entry name" value="DUF1835"/>
</dbReference>
<gene>
    <name evidence="2" type="ORF">LV89_03817</name>
</gene>
<name>A0A316DQN6_9BACT</name>
<reference evidence="2 3" key="1">
    <citation type="submission" date="2018-05" db="EMBL/GenBank/DDBJ databases">
        <title>Genomic Encyclopedia of Archaeal and Bacterial Type Strains, Phase II (KMG-II): from individual species to whole genera.</title>
        <authorList>
            <person name="Goeker M."/>
        </authorList>
    </citation>
    <scope>NUCLEOTIDE SEQUENCE [LARGE SCALE GENOMIC DNA]</scope>
    <source>
        <strain evidence="2 3">DSM 22214</strain>
    </source>
</reference>
<comment type="caution">
    <text evidence="2">The sequence shown here is derived from an EMBL/GenBank/DDBJ whole genome shotgun (WGS) entry which is preliminary data.</text>
</comment>
<proteinExistence type="predicted"/>